<dbReference type="RefSeq" id="WP_089906287.1">
    <property type="nucleotide sequence ID" value="NZ_FOBB01000001.1"/>
</dbReference>
<name>A0A1H7GZK5_9BACT</name>
<dbReference type="STRING" id="573321.SAMN04488505_101193"/>
<protein>
    <submittedName>
        <fullName evidence="1">Uncharacterized protein</fullName>
    </submittedName>
</protein>
<proteinExistence type="predicted"/>
<dbReference type="OrthoDB" id="793934at2"/>
<evidence type="ECO:0000313" key="1">
    <source>
        <dbReference type="EMBL" id="SEK43479.1"/>
    </source>
</evidence>
<dbReference type="EMBL" id="FOBB01000001">
    <property type="protein sequence ID" value="SEK43479.1"/>
    <property type="molecule type" value="Genomic_DNA"/>
</dbReference>
<keyword evidence="2" id="KW-1185">Reference proteome</keyword>
<accession>A0A1H7GZK5</accession>
<organism evidence="1 2">
    <name type="scientific">Chitinophaga rupis</name>
    <dbReference type="NCBI Taxonomy" id="573321"/>
    <lineage>
        <taxon>Bacteria</taxon>
        <taxon>Pseudomonadati</taxon>
        <taxon>Bacteroidota</taxon>
        <taxon>Chitinophagia</taxon>
        <taxon>Chitinophagales</taxon>
        <taxon>Chitinophagaceae</taxon>
        <taxon>Chitinophaga</taxon>
    </lineage>
</organism>
<reference evidence="1 2" key="1">
    <citation type="submission" date="2016-10" db="EMBL/GenBank/DDBJ databases">
        <authorList>
            <person name="de Groot N.N."/>
        </authorList>
    </citation>
    <scope>NUCLEOTIDE SEQUENCE [LARGE SCALE GENOMIC DNA]</scope>
    <source>
        <strain evidence="1 2">DSM 21039</strain>
    </source>
</reference>
<dbReference type="Proteomes" id="UP000198984">
    <property type="component" value="Unassembled WGS sequence"/>
</dbReference>
<gene>
    <name evidence="1" type="ORF">SAMN04488505_101193</name>
</gene>
<evidence type="ECO:0000313" key="2">
    <source>
        <dbReference type="Proteomes" id="UP000198984"/>
    </source>
</evidence>
<sequence>MSKKSIRLLYRKVIDAQSRKTWEQHVFEDSYTEFLMQAQYYNQEKKYSTFGELLTYVPGAEQLHFLVSPAVTGHLMPLNGKIPDILNAVGKHFLPFRNFKFEIINSNIRQKTQHQVAINFLSEPITWYDTIGNQLLVTLNDTPDEEGRVATELFMLQPFLNIHDIKLL</sequence>
<dbReference type="AlphaFoldDB" id="A0A1H7GZK5"/>